<keyword evidence="3" id="KW-0812">Transmembrane</keyword>
<organism evidence="4 5">
    <name type="scientific">Candolleomyces eurysporus</name>
    <dbReference type="NCBI Taxonomy" id="2828524"/>
    <lineage>
        <taxon>Eukaryota</taxon>
        <taxon>Fungi</taxon>
        <taxon>Dikarya</taxon>
        <taxon>Basidiomycota</taxon>
        <taxon>Agaricomycotina</taxon>
        <taxon>Agaricomycetes</taxon>
        <taxon>Agaricomycetidae</taxon>
        <taxon>Agaricales</taxon>
        <taxon>Agaricineae</taxon>
        <taxon>Psathyrellaceae</taxon>
        <taxon>Candolleomyces</taxon>
    </lineage>
</organism>
<evidence type="ECO:0000313" key="5">
    <source>
        <dbReference type="Proteomes" id="UP001140091"/>
    </source>
</evidence>
<feature type="region of interest" description="Disordered" evidence="2">
    <location>
        <begin position="68"/>
        <end position="110"/>
    </location>
</feature>
<comment type="caution">
    <text evidence="4">The sequence shown here is derived from an EMBL/GenBank/DDBJ whole genome shotgun (WGS) entry which is preliminary data.</text>
</comment>
<gene>
    <name evidence="4" type="ORF">H1R20_g7157</name>
</gene>
<evidence type="ECO:0000313" key="4">
    <source>
        <dbReference type="EMBL" id="KAJ2929944.1"/>
    </source>
</evidence>
<keyword evidence="5" id="KW-1185">Reference proteome</keyword>
<feature type="region of interest" description="Disordered" evidence="2">
    <location>
        <begin position="167"/>
        <end position="263"/>
    </location>
</feature>
<keyword evidence="3" id="KW-1133">Transmembrane helix</keyword>
<evidence type="ECO:0000256" key="2">
    <source>
        <dbReference type="SAM" id="MobiDB-lite"/>
    </source>
</evidence>
<dbReference type="EMBL" id="JANBPK010000853">
    <property type="protein sequence ID" value="KAJ2929944.1"/>
    <property type="molecule type" value="Genomic_DNA"/>
</dbReference>
<proteinExistence type="predicted"/>
<keyword evidence="1" id="KW-0175">Coiled coil</keyword>
<accession>A0A9W8J9J4</accession>
<dbReference type="Proteomes" id="UP001140091">
    <property type="component" value="Unassembled WGS sequence"/>
</dbReference>
<feature type="compositionally biased region" description="Low complexity" evidence="2">
    <location>
        <begin position="525"/>
        <end position="543"/>
    </location>
</feature>
<dbReference type="OrthoDB" id="2596255at2759"/>
<feature type="compositionally biased region" description="Low complexity" evidence="2">
    <location>
        <begin position="238"/>
        <end position="260"/>
    </location>
</feature>
<dbReference type="AlphaFoldDB" id="A0A9W8J9J4"/>
<evidence type="ECO:0000256" key="1">
    <source>
        <dbReference type="SAM" id="Coils"/>
    </source>
</evidence>
<feature type="compositionally biased region" description="Low complexity" evidence="2">
    <location>
        <begin position="78"/>
        <end position="100"/>
    </location>
</feature>
<feature type="transmembrane region" description="Helical" evidence="3">
    <location>
        <begin position="671"/>
        <end position="693"/>
    </location>
</feature>
<protein>
    <submittedName>
        <fullName evidence="4">Uncharacterized protein</fullName>
    </submittedName>
</protein>
<evidence type="ECO:0000256" key="3">
    <source>
        <dbReference type="SAM" id="Phobius"/>
    </source>
</evidence>
<feature type="coiled-coil region" evidence="1">
    <location>
        <begin position="337"/>
        <end position="453"/>
    </location>
</feature>
<feature type="non-terminal residue" evidence="4">
    <location>
        <position position="759"/>
    </location>
</feature>
<feature type="compositionally biased region" description="Low complexity" evidence="2">
    <location>
        <begin position="193"/>
        <end position="225"/>
    </location>
</feature>
<reference evidence="4" key="1">
    <citation type="submission" date="2022-06" db="EMBL/GenBank/DDBJ databases">
        <title>Genome Sequence of Candolleomyces eurysporus.</title>
        <authorList>
            <person name="Buettner E."/>
        </authorList>
    </citation>
    <scope>NUCLEOTIDE SEQUENCE</scope>
    <source>
        <strain evidence="4">VTCC 930004</strain>
    </source>
</reference>
<feature type="region of interest" description="Disordered" evidence="2">
    <location>
        <begin position="522"/>
        <end position="547"/>
    </location>
</feature>
<sequence>MPQDGSSSSMAPDPPSGWHSIRPWNAQLSLYVREITSVSATFILATDPRSETDSLVDPSLAALGLNAAAESEHDGEQESTSSSSSSSGSSAADETSSSSSNNVGGNAKKPQSLITETLSKGLRVNVNSVNWQRVLIRVDEKVDEAVIIIYGLMPGRQYDIDLALQPGQTQQATTVRRQVLTFDEDPDSRSEMSTDPDSPDHSNSSSSDAHHTVSTPSTSPCRTIPSTPPPPSSNLIATTTTASSSSSSSSSSSVDSTSSSPPQISLEERLNQLHHSLSLINAERESLLSSLKSARKDSQKADASIRSEMEALKRASEKHSLVETRARQKILALQESAKRAQAATKETEESVESVEAEVPELLKLKDAKEKEYRKVKEEADRVRKLKETEVEKDKKRQESMRAELQSLTNKLEKLTGKVEKHEGTMIPDLEEQLGLVERDIEEQERLLMQMEMNREFEDVSRLVLSSVGQQQQQTLPAVTLSPTTATPTNSYHHTPQQFYSNFGGEHTLHQAGYVPVQQRAMPRRQSLGAPSSQQQQPSSVAVGSGAGVAPGLGPIDDDWIAFVGPSPPPRVHFVSSSSELVVFALPTKSDGVYLYALFFVDVSGTEYLESPFVGSDDYRKSIEFSALSTPASAPTSRSLSEGCYDCTVCLSQVHDEHDELFFLLWSADADLVGVPFGLGFGFFVVGGVVAAYADVSLSATHKFSNSEHGWSGCRCRCRQYKFDSLDEHPFGPRTGFRTGQTGDGCRVRTWVEDLDVFIR</sequence>
<name>A0A9W8J9J4_9AGAR</name>
<feature type="compositionally biased region" description="Low complexity" evidence="2">
    <location>
        <begin position="168"/>
        <end position="181"/>
    </location>
</feature>
<keyword evidence="3" id="KW-0472">Membrane</keyword>